<evidence type="ECO:0000259" key="2">
    <source>
        <dbReference type="Pfam" id="PF08486"/>
    </source>
</evidence>
<name>A0ABS7DJV4_9FIRM</name>
<dbReference type="InterPro" id="IPR014225">
    <property type="entry name" value="Spore_II_D_firmicutes"/>
</dbReference>
<dbReference type="NCBIfam" id="TIGR02870">
    <property type="entry name" value="spore_II_D"/>
    <property type="match status" value="1"/>
</dbReference>
<gene>
    <name evidence="3" type="primary">spoIID</name>
    <name evidence="3" type="ORF">J5W02_02025</name>
</gene>
<evidence type="ECO:0000313" key="3">
    <source>
        <dbReference type="EMBL" id="MBW7571579.1"/>
    </source>
</evidence>
<dbReference type="Pfam" id="PF08486">
    <property type="entry name" value="SpoIID"/>
    <property type="match status" value="1"/>
</dbReference>
<organism evidence="3 4">
    <name type="scientific">Caproiciproducens faecalis</name>
    <dbReference type="NCBI Taxonomy" id="2820301"/>
    <lineage>
        <taxon>Bacteria</taxon>
        <taxon>Bacillati</taxon>
        <taxon>Bacillota</taxon>
        <taxon>Clostridia</taxon>
        <taxon>Eubacteriales</taxon>
        <taxon>Acutalibacteraceae</taxon>
        <taxon>Caproiciproducens</taxon>
    </lineage>
</organism>
<feature type="compositionally biased region" description="Low complexity" evidence="1">
    <location>
        <begin position="36"/>
        <end position="71"/>
    </location>
</feature>
<proteinExistence type="predicted"/>
<feature type="region of interest" description="Disordered" evidence="1">
    <location>
        <begin position="29"/>
        <end position="71"/>
    </location>
</feature>
<dbReference type="RefSeq" id="WP_219963980.1">
    <property type="nucleotide sequence ID" value="NZ_JAGFNZ010000001.1"/>
</dbReference>
<protein>
    <submittedName>
        <fullName evidence="3">Stage II sporulation protein D</fullName>
    </submittedName>
</protein>
<keyword evidence="4" id="KW-1185">Reference proteome</keyword>
<evidence type="ECO:0000256" key="1">
    <source>
        <dbReference type="SAM" id="MobiDB-lite"/>
    </source>
</evidence>
<dbReference type="InterPro" id="IPR013486">
    <property type="entry name" value="SpoIID/LytB"/>
</dbReference>
<reference evidence="3 4" key="1">
    <citation type="submission" date="2021-03" db="EMBL/GenBank/DDBJ databases">
        <title>Caproiciproducens sp. nov. isolated from feces of cow.</title>
        <authorList>
            <person name="Choi J.-Y."/>
        </authorList>
    </citation>
    <scope>NUCLEOTIDE SEQUENCE [LARGE SCALE GENOMIC DNA]</scope>
    <source>
        <strain evidence="3 4">AGMB10547</strain>
    </source>
</reference>
<comment type="caution">
    <text evidence="3">The sequence shown here is derived from an EMBL/GenBank/DDBJ whole genome shotgun (WGS) entry which is preliminary data.</text>
</comment>
<dbReference type="EMBL" id="JAGFNZ010000001">
    <property type="protein sequence ID" value="MBW7571579.1"/>
    <property type="molecule type" value="Genomic_DNA"/>
</dbReference>
<dbReference type="NCBIfam" id="TIGR02669">
    <property type="entry name" value="SpoIID_LytB"/>
    <property type="match status" value="1"/>
</dbReference>
<dbReference type="InterPro" id="IPR013693">
    <property type="entry name" value="SpoIID/LytB_N"/>
</dbReference>
<feature type="domain" description="Sporulation stage II protein D amidase enhancer LytB N-terminal" evidence="2">
    <location>
        <begin position="85"/>
        <end position="186"/>
    </location>
</feature>
<accession>A0ABS7DJV4</accession>
<evidence type="ECO:0000313" key="4">
    <source>
        <dbReference type="Proteomes" id="UP000719942"/>
    </source>
</evidence>
<sequence length="357" mass="38336">MKGKTLLGLLLFFLMFLIPFLSLGAKIPDKTDKPSSKAASSVPPQKQNQSQEKPQSQPTSQTPQSTAPAAQGTAQFKILDAKSSQILTVDDRSFLYGAIATEMSPESSPEALKAQGVAAYTYYSRLREQERTTPTAALKGADFSADTQGWQIYVTNAQMQERWGTNFNEYYNKLTQVVNAVYGQVLKSGDDLADATYYAISSGNTETSEDIWGGKRSYLVSVASPGDVFSSGYQTTVTLSADQFKAAALKVAPKANLGADAAKWVGSIARTTAGSVKTIEIGGVSVTGNDARNAFNLRSANFTVSCKNNTFTFVVKGYGHGVGMSQVGAQYMASQGSDYKQILAWYYPTTTLTTVST</sequence>
<dbReference type="Proteomes" id="UP000719942">
    <property type="component" value="Unassembled WGS sequence"/>
</dbReference>